<gene>
    <name evidence="1" type="ORF">EWH70_20100</name>
</gene>
<comment type="caution">
    <text evidence="1">The sequence shown here is derived from an EMBL/GenBank/DDBJ whole genome shotgun (WGS) entry which is preliminary data.</text>
</comment>
<protein>
    <recommendedName>
        <fullName evidence="3">PE domain-containing protein</fullName>
    </recommendedName>
</protein>
<dbReference type="RefSeq" id="WP_130477014.1">
    <property type="nucleotide sequence ID" value="NZ_SFCC01000010.1"/>
</dbReference>
<reference evidence="1 2" key="1">
    <citation type="submission" date="2019-02" db="EMBL/GenBank/DDBJ databases">
        <title>Draft genome sequence of Amycolatopsis sp. 8-3EHSu isolated from roots of Suaeda maritima.</title>
        <authorList>
            <person name="Duangmal K."/>
            <person name="Chantavorakit T."/>
        </authorList>
    </citation>
    <scope>NUCLEOTIDE SEQUENCE [LARGE SCALE GENOMIC DNA]</scope>
    <source>
        <strain evidence="1 2">8-3EHSu</strain>
    </source>
</reference>
<organism evidence="1 2">
    <name type="scientific">Amycolatopsis suaedae</name>
    <dbReference type="NCBI Taxonomy" id="2510978"/>
    <lineage>
        <taxon>Bacteria</taxon>
        <taxon>Bacillati</taxon>
        <taxon>Actinomycetota</taxon>
        <taxon>Actinomycetes</taxon>
        <taxon>Pseudonocardiales</taxon>
        <taxon>Pseudonocardiaceae</taxon>
        <taxon>Amycolatopsis</taxon>
    </lineage>
</organism>
<dbReference type="Proteomes" id="UP000292003">
    <property type="component" value="Unassembled WGS sequence"/>
</dbReference>
<sequence length="136" mass="15016">MSEEATGETAALRPVLRDSAVRLKQLAVDGGFRVDEHTGDRMIRALEDTLDSLETRWDSLQKLGTSPPMSSTATANWVSGHMVNTATDGSGLLTRLLEARSEIPTYIEAIRLAKRNYRESDDKVETDLRAVQVPTD</sequence>
<dbReference type="AlphaFoldDB" id="A0A4Q7J358"/>
<evidence type="ECO:0000313" key="2">
    <source>
        <dbReference type="Proteomes" id="UP000292003"/>
    </source>
</evidence>
<accession>A0A4Q7J358</accession>
<proteinExistence type="predicted"/>
<dbReference type="OrthoDB" id="3699236at2"/>
<keyword evidence="2" id="KW-1185">Reference proteome</keyword>
<evidence type="ECO:0008006" key="3">
    <source>
        <dbReference type="Google" id="ProtNLM"/>
    </source>
</evidence>
<evidence type="ECO:0000313" key="1">
    <source>
        <dbReference type="EMBL" id="RZQ61921.1"/>
    </source>
</evidence>
<name>A0A4Q7J358_9PSEU</name>
<dbReference type="EMBL" id="SFCC01000010">
    <property type="protein sequence ID" value="RZQ61921.1"/>
    <property type="molecule type" value="Genomic_DNA"/>
</dbReference>